<comment type="caution">
    <text evidence="1">The sequence shown here is derived from an EMBL/GenBank/DDBJ whole genome shotgun (WGS) entry which is preliminary data.</text>
</comment>
<dbReference type="Proteomes" id="UP000606786">
    <property type="component" value="Unassembled WGS sequence"/>
</dbReference>
<accession>A0A811VCY6</accession>
<proteinExistence type="predicted"/>
<evidence type="ECO:0000313" key="1">
    <source>
        <dbReference type="EMBL" id="CAD7014178.1"/>
    </source>
</evidence>
<name>A0A811VCY6_CERCA</name>
<evidence type="ECO:0000313" key="2">
    <source>
        <dbReference type="Proteomes" id="UP000606786"/>
    </source>
</evidence>
<reference evidence="1" key="1">
    <citation type="submission" date="2020-11" db="EMBL/GenBank/DDBJ databases">
        <authorList>
            <person name="Whitehead M."/>
        </authorList>
    </citation>
    <scope>NUCLEOTIDE SEQUENCE</scope>
    <source>
        <strain evidence="1">EGII</strain>
    </source>
</reference>
<sequence length="84" mass="9670">MRRTGHATLLHFRSFGRMLHIANASRVLVIDWRNYGALTLLLDPLTKIDPAAYRSSNYPRTYQGAKSTLKAFNLFESSQQSWQL</sequence>
<dbReference type="EMBL" id="CAJHJT010000056">
    <property type="protein sequence ID" value="CAD7014178.1"/>
    <property type="molecule type" value="Genomic_DNA"/>
</dbReference>
<keyword evidence="2" id="KW-1185">Reference proteome</keyword>
<gene>
    <name evidence="1" type="ORF">CCAP1982_LOCUS22184</name>
</gene>
<protein>
    <submittedName>
        <fullName evidence="1">(Mediterranean fruit fly) hypothetical protein</fullName>
    </submittedName>
</protein>
<organism evidence="1 2">
    <name type="scientific">Ceratitis capitata</name>
    <name type="common">Mediterranean fruit fly</name>
    <name type="synonym">Tephritis capitata</name>
    <dbReference type="NCBI Taxonomy" id="7213"/>
    <lineage>
        <taxon>Eukaryota</taxon>
        <taxon>Metazoa</taxon>
        <taxon>Ecdysozoa</taxon>
        <taxon>Arthropoda</taxon>
        <taxon>Hexapoda</taxon>
        <taxon>Insecta</taxon>
        <taxon>Pterygota</taxon>
        <taxon>Neoptera</taxon>
        <taxon>Endopterygota</taxon>
        <taxon>Diptera</taxon>
        <taxon>Brachycera</taxon>
        <taxon>Muscomorpha</taxon>
        <taxon>Tephritoidea</taxon>
        <taxon>Tephritidae</taxon>
        <taxon>Ceratitis</taxon>
        <taxon>Ceratitis</taxon>
    </lineage>
</organism>
<dbReference type="AlphaFoldDB" id="A0A811VCY6"/>